<protein>
    <submittedName>
        <fullName evidence="3">Uncharacterized protein</fullName>
    </submittedName>
</protein>
<dbReference type="EMBL" id="UYJE01009504">
    <property type="protein sequence ID" value="VDI74077.1"/>
    <property type="molecule type" value="Genomic_DNA"/>
</dbReference>
<feature type="region of interest" description="Disordered" evidence="1">
    <location>
        <begin position="136"/>
        <end position="157"/>
    </location>
</feature>
<name>A0A8B6H441_MYTGA</name>
<comment type="caution">
    <text evidence="3">The sequence shown here is derived from an EMBL/GenBank/DDBJ whole genome shotgun (WGS) entry which is preliminary data.</text>
</comment>
<keyword evidence="2" id="KW-1133">Transmembrane helix</keyword>
<proteinExistence type="predicted"/>
<sequence length="242" mass="27444">MHDGYTFECKKGFISFNGEACRPCPENTFGRECLSDCICRINERCDHVKGCVKLLPSLEPDNTDYHEEDTFFSTQEPIEDRIWNTGYLEIPIISFIGKICILLIFILLVSIVFVSLTCICWKYELSCKKRKQGTVATDTTHTNESGSNSPQGETHQYDEVDDGFLNRESEINDGQEVRSSESSNEGSGICGVDNDGYLNPYNALKSIRINLDQRSSCDQLTTETSFIHTQENTIHFTDQMQN</sequence>
<evidence type="ECO:0000313" key="4">
    <source>
        <dbReference type="Proteomes" id="UP000596742"/>
    </source>
</evidence>
<dbReference type="OrthoDB" id="6135995at2759"/>
<keyword evidence="2" id="KW-0812">Transmembrane</keyword>
<dbReference type="Proteomes" id="UP000596742">
    <property type="component" value="Unassembled WGS sequence"/>
</dbReference>
<feature type="compositionally biased region" description="Polar residues" evidence="1">
    <location>
        <begin position="136"/>
        <end position="154"/>
    </location>
</feature>
<feature type="transmembrane region" description="Helical" evidence="2">
    <location>
        <begin position="92"/>
        <end position="121"/>
    </location>
</feature>
<evidence type="ECO:0000256" key="1">
    <source>
        <dbReference type="SAM" id="MobiDB-lite"/>
    </source>
</evidence>
<evidence type="ECO:0000313" key="3">
    <source>
        <dbReference type="EMBL" id="VDI74077.1"/>
    </source>
</evidence>
<evidence type="ECO:0000256" key="2">
    <source>
        <dbReference type="SAM" id="Phobius"/>
    </source>
</evidence>
<reference evidence="3" key="1">
    <citation type="submission" date="2018-11" db="EMBL/GenBank/DDBJ databases">
        <authorList>
            <person name="Alioto T."/>
            <person name="Alioto T."/>
        </authorList>
    </citation>
    <scope>NUCLEOTIDE SEQUENCE</scope>
</reference>
<keyword evidence="2" id="KW-0472">Membrane</keyword>
<keyword evidence="4" id="KW-1185">Reference proteome</keyword>
<dbReference type="Gene3D" id="2.170.300.10">
    <property type="entry name" value="Tie2 ligand-binding domain superfamily"/>
    <property type="match status" value="1"/>
</dbReference>
<organism evidence="3 4">
    <name type="scientific">Mytilus galloprovincialis</name>
    <name type="common">Mediterranean mussel</name>
    <dbReference type="NCBI Taxonomy" id="29158"/>
    <lineage>
        <taxon>Eukaryota</taxon>
        <taxon>Metazoa</taxon>
        <taxon>Spiralia</taxon>
        <taxon>Lophotrochozoa</taxon>
        <taxon>Mollusca</taxon>
        <taxon>Bivalvia</taxon>
        <taxon>Autobranchia</taxon>
        <taxon>Pteriomorphia</taxon>
        <taxon>Mytilida</taxon>
        <taxon>Mytiloidea</taxon>
        <taxon>Mytilidae</taxon>
        <taxon>Mytilinae</taxon>
        <taxon>Mytilus</taxon>
    </lineage>
</organism>
<accession>A0A8B6H441</accession>
<gene>
    <name evidence="3" type="ORF">MGAL_10B016046</name>
</gene>
<dbReference type="AlphaFoldDB" id="A0A8B6H441"/>